<dbReference type="InterPro" id="IPR004007">
    <property type="entry name" value="DhaL_dom"/>
</dbReference>
<organism evidence="2 3">
    <name type="scientific">Pseudokineococcus marinus</name>
    <dbReference type="NCBI Taxonomy" id="351215"/>
    <lineage>
        <taxon>Bacteria</taxon>
        <taxon>Bacillati</taxon>
        <taxon>Actinomycetota</taxon>
        <taxon>Actinomycetes</taxon>
        <taxon>Kineosporiales</taxon>
        <taxon>Kineosporiaceae</taxon>
        <taxon>Pseudokineococcus</taxon>
    </lineage>
</organism>
<dbReference type="Gene3D" id="1.25.40.340">
    <property type="match status" value="1"/>
</dbReference>
<dbReference type="EMBL" id="JABEMA010000231">
    <property type="protein sequence ID" value="NNH23968.1"/>
    <property type="molecule type" value="Genomic_DNA"/>
</dbReference>
<keyword evidence="3" id="KW-1185">Reference proteome</keyword>
<dbReference type="GO" id="GO:0004371">
    <property type="term" value="F:glycerone kinase activity"/>
    <property type="evidence" value="ECO:0007669"/>
    <property type="project" value="InterPro"/>
</dbReference>
<evidence type="ECO:0000259" key="1">
    <source>
        <dbReference type="PROSITE" id="PS51480"/>
    </source>
</evidence>
<evidence type="ECO:0000313" key="3">
    <source>
        <dbReference type="Proteomes" id="UP000555552"/>
    </source>
</evidence>
<accession>A0A849C2T9</accession>
<feature type="non-terminal residue" evidence="2">
    <location>
        <position position="1"/>
    </location>
</feature>
<gene>
    <name evidence="2" type="ORF">HLB09_12890</name>
</gene>
<dbReference type="Proteomes" id="UP000555552">
    <property type="component" value="Unassembled WGS sequence"/>
</dbReference>
<reference evidence="2 3" key="1">
    <citation type="submission" date="2020-05" db="EMBL/GenBank/DDBJ databases">
        <title>MicrobeNet Type strains.</title>
        <authorList>
            <person name="Nicholson A.C."/>
        </authorList>
    </citation>
    <scope>NUCLEOTIDE SEQUENCE [LARGE SCALE GENOMIC DNA]</scope>
    <source>
        <strain evidence="2 3">JCM 14547</strain>
    </source>
</reference>
<name>A0A849C2T9_9ACTN</name>
<dbReference type="Pfam" id="PF02734">
    <property type="entry name" value="Dak2"/>
    <property type="match status" value="1"/>
</dbReference>
<comment type="caution">
    <text evidence="2">The sequence shown here is derived from an EMBL/GenBank/DDBJ whole genome shotgun (WGS) entry which is preliminary data.</text>
</comment>
<dbReference type="SUPFAM" id="SSF101473">
    <property type="entry name" value="DhaL-like"/>
    <property type="match status" value="1"/>
</dbReference>
<dbReference type="RefSeq" id="WP_171203750.1">
    <property type="nucleotide sequence ID" value="NZ_JABEMA010000231.1"/>
</dbReference>
<dbReference type="PROSITE" id="PS51480">
    <property type="entry name" value="DHAL"/>
    <property type="match status" value="1"/>
</dbReference>
<evidence type="ECO:0000313" key="2">
    <source>
        <dbReference type="EMBL" id="NNH23968.1"/>
    </source>
</evidence>
<sequence length="54" mass="5438">ARRGRAAYLGDRVVGTPDPGAVAMAMLLRAAVVTGDEADDPSASAVEELLAAGR</sequence>
<dbReference type="AlphaFoldDB" id="A0A849C2T9"/>
<dbReference type="GO" id="GO:0006071">
    <property type="term" value="P:glycerol metabolic process"/>
    <property type="evidence" value="ECO:0007669"/>
    <property type="project" value="InterPro"/>
</dbReference>
<dbReference type="InterPro" id="IPR036117">
    <property type="entry name" value="DhaL_dom_sf"/>
</dbReference>
<feature type="domain" description="DhaL" evidence="1">
    <location>
        <begin position="1"/>
        <end position="33"/>
    </location>
</feature>
<proteinExistence type="predicted"/>
<protein>
    <submittedName>
        <fullName evidence="2">DAK2 domain-containing protein</fullName>
    </submittedName>
</protein>